<comment type="caution">
    <text evidence="1">The sequence shown here is derived from an EMBL/GenBank/DDBJ whole genome shotgun (WGS) entry which is preliminary data.</text>
</comment>
<dbReference type="AlphaFoldDB" id="X1J292"/>
<organism evidence="1">
    <name type="scientific">marine sediment metagenome</name>
    <dbReference type="NCBI Taxonomy" id="412755"/>
    <lineage>
        <taxon>unclassified sequences</taxon>
        <taxon>metagenomes</taxon>
        <taxon>ecological metagenomes</taxon>
    </lineage>
</organism>
<name>X1J292_9ZZZZ</name>
<protein>
    <submittedName>
        <fullName evidence="1">Uncharacterized protein</fullName>
    </submittedName>
</protein>
<reference evidence="1" key="1">
    <citation type="journal article" date="2014" name="Front. Microbiol.">
        <title>High frequency of phylogenetically diverse reductive dehalogenase-homologous genes in deep subseafloor sedimentary metagenomes.</title>
        <authorList>
            <person name="Kawai M."/>
            <person name="Futagami T."/>
            <person name="Toyoda A."/>
            <person name="Takaki Y."/>
            <person name="Nishi S."/>
            <person name="Hori S."/>
            <person name="Arai W."/>
            <person name="Tsubouchi T."/>
            <person name="Morono Y."/>
            <person name="Uchiyama I."/>
            <person name="Ito T."/>
            <person name="Fujiyama A."/>
            <person name="Inagaki F."/>
            <person name="Takami H."/>
        </authorList>
    </citation>
    <scope>NUCLEOTIDE SEQUENCE</scope>
    <source>
        <strain evidence="1">Expedition CK06-06</strain>
    </source>
</reference>
<proteinExistence type="predicted"/>
<gene>
    <name evidence="1" type="ORF">S03H2_58502</name>
</gene>
<dbReference type="EMBL" id="BARU01037560">
    <property type="protein sequence ID" value="GAH88821.1"/>
    <property type="molecule type" value="Genomic_DNA"/>
</dbReference>
<evidence type="ECO:0000313" key="1">
    <source>
        <dbReference type="EMBL" id="GAH88821.1"/>
    </source>
</evidence>
<sequence length="77" mass="8994">MRGVLPTWSKAGIINDFLHFSQIGLGFALMIHGQYLASQEEAEMLEAFKRFIDRVTGKGVSPYEYAEHYRRKKRDMR</sequence>
<accession>X1J292</accession>